<accession>A0AAD2FT86</accession>
<comment type="caution">
    <text evidence="1">The sequence shown here is derived from an EMBL/GenBank/DDBJ whole genome shotgun (WGS) entry which is preliminary data.</text>
</comment>
<organism evidence="1 2">
    <name type="scientific">Cylindrotheca closterium</name>
    <dbReference type="NCBI Taxonomy" id="2856"/>
    <lineage>
        <taxon>Eukaryota</taxon>
        <taxon>Sar</taxon>
        <taxon>Stramenopiles</taxon>
        <taxon>Ochrophyta</taxon>
        <taxon>Bacillariophyta</taxon>
        <taxon>Bacillariophyceae</taxon>
        <taxon>Bacillariophycidae</taxon>
        <taxon>Bacillariales</taxon>
        <taxon>Bacillariaceae</taxon>
        <taxon>Cylindrotheca</taxon>
    </lineage>
</organism>
<evidence type="ECO:0000313" key="2">
    <source>
        <dbReference type="Proteomes" id="UP001295423"/>
    </source>
</evidence>
<protein>
    <submittedName>
        <fullName evidence="1">Uncharacterized protein</fullName>
    </submittedName>
</protein>
<reference evidence="1" key="1">
    <citation type="submission" date="2023-08" db="EMBL/GenBank/DDBJ databases">
        <authorList>
            <person name="Audoor S."/>
            <person name="Bilcke G."/>
        </authorList>
    </citation>
    <scope>NUCLEOTIDE SEQUENCE</scope>
</reference>
<dbReference type="Proteomes" id="UP001295423">
    <property type="component" value="Unassembled WGS sequence"/>
</dbReference>
<dbReference type="AlphaFoldDB" id="A0AAD2FT86"/>
<dbReference type="EMBL" id="CAKOGP040001803">
    <property type="protein sequence ID" value="CAJ1952454.1"/>
    <property type="molecule type" value="Genomic_DNA"/>
</dbReference>
<sequence>MAGVKLIDVEQYLKDTIAAVDPSFQLTVSEVHRKGMMRALLGISKVKMDEDLRNLSAAIEWGKAEKFLREELNGFEPPQGAPQFQGGLEIYESFAPNAAKLFSYLARGRAYKGQMDLLLQDVRPDLSPIFHEVVGAVDEEHLLEAYALQQDPAQQELLLMCVKKELVLNSSDSSDCGKSKGAKGESSLKEFLSHEHSKERVLHNTFITTKHKNAMSKKCPYVIQLPKSFDVNGMTTELDAVVLAPFNDGDETMTIDWVWEAKATLHPVTLYDALSKKFSAISTIFAQANAKLYIKGEEYSIHATGLPRIGVFGSKILSPSAAARRSQLLTCEVMLSTSPEAVKEALDTGRITVSHEKLMADLNACLLLTQKVKPKVYVASLLD</sequence>
<evidence type="ECO:0000313" key="1">
    <source>
        <dbReference type="EMBL" id="CAJ1952454.1"/>
    </source>
</evidence>
<gene>
    <name evidence="1" type="ORF">CYCCA115_LOCUS13561</name>
</gene>
<name>A0AAD2FT86_9STRA</name>
<proteinExistence type="predicted"/>
<keyword evidence="2" id="KW-1185">Reference proteome</keyword>